<evidence type="ECO:0000313" key="7">
    <source>
        <dbReference type="Proteomes" id="UP000257014"/>
    </source>
</evidence>
<organism evidence="6 7">
    <name type="scientific">Caldibacillus debilis</name>
    <dbReference type="NCBI Taxonomy" id="301148"/>
    <lineage>
        <taxon>Bacteria</taxon>
        <taxon>Bacillati</taxon>
        <taxon>Bacillota</taxon>
        <taxon>Bacilli</taxon>
        <taxon>Bacillales</taxon>
        <taxon>Bacillaceae</taxon>
        <taxon>Caldibacillus</taxon>
    </lineage>
</organism>
<dbReference type="InterPro" id="IPR003439">
    <property type="entry name" value="ABC_transporter-like_ATP-bd"/>
</dbReference>
<comment type="caution">
    <text evidence="6">The sequence shown here is derived from an EMBL/GenBank/DDBJ whole genome shotgun (WGS) entry which is preliminary data.</text>
</comment>
<protein>
    <submittedName>
        <fullName evidence="6">ABC transporter ATP-binding protein</fullName>
    </submittedName>
</protein>
<dbReference type="PROSITE" id="PS00211">
    <property type="entry name" value="ABC_TRANSPORTER_1"/>
    <property type="match status" value="1"/>
</dbReference>
<evidence type="ECO:0000256" key="4">
    <source>
        <dbReference type="ARBA" id="ARBA00022840"/>
    </source>
</evidence>
<dbReference type="InterPro" id="IPR015854">
    <property type="entry name" value="ABC_transpr_LolD-like"/>
</dbReference>
<keyword evidence="3" id="KW-0547">Nucleotide-binding</keyword>
<dbReference type="PANTHER" id="PTHR24220">
    <property type="entry name" value="IMPORT ATP-BINDING PROTEIN"/>
    <property type="match status" value="1"/>
</dbReference>
<dbReference type="PROSITE" id="PS50893">
    <property type="entry name" value="ABC_TRANSPORTER_2"/>
    <property type="match status" value="1"/>
</dbReference>
<dbReference type="AlphaFoldDB" id="A0A3E0K440"/>
<accession>A0A3E0K440</accession>
<dbReference type="FunFam" id="3.40.50.300:FF:000032">
    <property type="entry name" value="Export ABC transporter ATP-binding protein"/>
    <property type="match status" value="1"/>
</dbReference>
<evidence type="ECO:0000256" key="3">
    <source>
        <dbReference type="ARBA" id="ARBA00022741"/>
    </source>
</evidence>
<comment type="similarity">
    <text evidence="1">Belongs to the ABC transporter superfamily.</text>
</comment>
<dbReference type="GO" id="GO:0022857">
    <property type="term" value="F:transmembrane transporter activity"/>
    <property type="evidence" value="ECO:0007669"/>
    <property type="project" value="TreeGrafter"/>
</dbReference>
<dbReference type="SUPFAM" id="SSF52540">
    <property type="entry name" value="P-loop containing nucleoside triphosphate hydrolases"/>
    <property type="match status" value="1"/>
</dbReference>
<dbReference type="GO" id="GO:0016887">
    <property type="term" value="F:ATP hydrolysis activity"/>
    <property type="evidence" value="ECO:0007669"/>
    <property type="project" value="InterPro"/>
</dbReference>
<reference evidence="6 7" key="1">
    <citation type="submission" date="2018-03" db="EMBL/GenBank/DDBJ databases">
        <authorList>
            <person name="Keele B.F."/>
        </authorList>
    </citation>
    <scope>NUCLEOTIDE SEQUENCE [LARGE SCALE GENOMIC DNA]</scope>
    <source>
        <strain evidence="6">ZCTH4_d</strain>
    </source>
</reference>
<evidence type="ECO:0000256" key="1">
    <source>
        <dbReference type="ARBA" id="ARBA00005417"/>
    </source>
</evidence>
<dbReference type="Gene3D" id="3.40.50.300">
    <property type="entry name" value="P-loop containing nucleotide triphosphate hydrolases"/>
    <property type="match status" value="1"/>
</dbReference>
<keyword evidence="2" id="KW-0813">Transport</keyword>
<evidence type="ECO:0000313" key="6">
    <source>
        <dbReference type="EMBL" id="REJ27838.1"/>
    </source>
</evidence>
<dbReference type="EMBL" id="QEWE01000019">
    <property type="protein sequence ID" value="REJ27838.1"/>
    <property type="molecule type" value="Genomic_DNA"/>
</dbReference>
<dbReference type="GO" id="GO:0005886">
    <property type="term" value="C:plasma membrane"/>
    <property type="evidence" value="ECO:0007669"/>
    <property type="project" value="TreeGrafter"/>
</dbReference>
<name>A0A3E0K440_9BACI</name>
<dbReference type="Proteomes" id="UP000257014">
    <property type="component" value="Unassembled WGS sequence"/>
</dbReference>
<dbReference type="InterPro" id="IPR017871">
    <property type="entry name" value="ABC_transporter-like_CS"/>
</dbReference>
<feature type="domain" description="ABC transporter" evidence="5">
    <location>
        <begin position="3"/>
        <end position="227"/>
    </location>
</feature>
<dbReference type="CDD" id="cd03255">
    <property type="entry name" value="ABC_MJ0796_LolCDE_FtsE"/>
    <property type="match status" value="1"/>
</dbReference>
<proteinExistence type="inferred from homology"/>
<dbReference type="SMART" id="SM00382">
    <property type="entry name" value="AAA"/>
    <property type="match status" value="1"/>
</dbReference>
<dbReference type="GO" id="GO:0005524">
    <property type="term" value="F:ATP binding"/>
    <property type="evidence" value="ECO:0007669"/>
    <property type="project" value="UniProtKB-KW"/>
</dbReference>
<evidence type="ECO:0000256" key="2">
    <source>
        <dbReference type="ARBA" id="ARBA00022448"/>
    </source>
</evidence>
<dbReference type="InterPro" id="IPR027417">
    <property type="entry name" value="P-loop_NTPase"/>
</dbReference>
<dbReference type="Pfam" id="PF00005">
    <property type="entry name" value="ABC_tran"/>
    <property type="match status" value="1"/>
</dbReference>
<sequence>MDVIVRHLSKTFRSGFEEKLILKDVTFEVKSGEWVNIIGRSGSGKTTLLKCLAGLLRTEEGASIFIGGSPIHQTPEEKLREFRRKHIGFIYQDFQLFQAFTAKQNVMLPEWPYTNRKKLEKRAEELLERLQLTDRMNAVPAQLSGGEQQRIAIARALLNDPEVLLCDEPTGNLDRKTRDEILGILHNCREEGKTILFVTHDYEVLKYGQRIFQIDDGVITEIDKPAIPG</sequence>
<dbReference type="GO" id="GO:0098796">
    <property type="term" value="C:membrane protein complex"/>
    <property type="evidence" value="ECO:0007669"/>
    <property type="project" value="UniProtKB-ARBA"/>
</dbReference>
<dbReference type="InterPro" id="IPR003593">
    <property type="entry name" value="AAA+_ATPase"/>
</dbReference>
<dbReference type="RefSeq" id="WP_276643893.1">
    <property type="nucleotide sequence ID" value="NZ_QEWE01000019.1"/>
</dbReference>
<gene>
    <name evidence="6" type="ORF">C6P37_10275</name>
</gene>
<keyword evidence="4 6" id="KW-0067">ATP-binding</keyword>
<evidence type="ECO:0000259" key="5">
    <source>
        <dbReference type="PROSITE" id="PS50893"/>
    </source>
</evidence>
<dbReference type="InterPro" id="IPR017911">
    <property type="entry name" value="MacB-like_ATP-bd"/>
</dbReference>